<dbReference type="PANTHER" id="PTHR10381:SF70">
    <property type="entry name" value="ATP-DEPENDENT CLP PROTEASE PROTEOLYTIC SUBUNIT"/>
    <property type="match status" value="1"/>
</dbReference>
<dbReference type="Pfam" id="PF00574">
    <property type="entry name" value="CLP_protease"/>
    <property type="match status" value="1"/>
</dbReference>
<dbReference type="SUPFAM" id="SSF52096">
    <property type="entry name" value="ClpP/crotonase"/>
    <property type="match status" value="1"/>
</dbReference>
<evidence type="ECO:0000313" key="8">
    <source>
        <dbReference type="EMBL" id="NGQ93225.1"/>
    </source>
</evidence>
<proteinExistence type="inferred from homology"/>
<evidence type="ECO:0000256" key="5">
    <source>
        <dbReference type="ARBA" id="ARBA00022825"/>
    </source>
</evidence>
<keyword evidence="9" id="KW-1185">Reference proteome</keyword>
<evidence type="ECO:0000256" key="2">
    <source>
        <dbReference type="ARBA" id="ARBA00022490"/>
    </source>
</evidence>
<keyword evidence="3 8" id="KW-0645">Protease</keyword>
<evidence type="ECO:0000313" key="9">
    <source>
        <dbReference type="Proteomes" id="UP000474758"/>
    </source>
</evidence>
<sequence>MKSWYTIRARGRGAEGSRAEVLIYDEIGAYGVSARGFLAELGALPDGVPIDLRLNSPGGSVFDAVAIYNALQRHDGTITVWIDGIAASAASYVAMAGDEIVMPENAFLMIHDPSGLVMGTAADMREMADTIDKIAAGMVRGYAARSGRAEEEIAALMAAETWFDAEAALEAGLATRRIEPVRIAASFDIGRFRNAPPVLVDAVAAAVADPTQEAEPDRVEADEGAEDVLDQADPATVLEPGPEPARPSKPDAAPPHIDPAAVRAEAIAHARAVIDLCRLAGQPQMAGRFLVEDAGLDAVRASLLSSRAEATPEISPHHPQPGPSPGARPWGDVIARTFKLKG</sequence>
<dbReference type="EMBL" id="JAALFE010000037">
    <property type="protein sequence ID" value="NGQ93225.1"/>
    <property type="molecule type" value="Genomic_DNA"/>
</dbReference>
<reference evidence="8 9" key="1">
    <citation type="submission" date="2020-02" db="EMBL/GenBank/DDBJ databases">
        <title>Rhodobacter translucens sp. nov., a novel bacterium isolated from activated sludge.</title>
        <authorList>
            <person name="Liu J."/>
        </authorList>
    </citation>
    <scope>NUCLEOTIDE SEQUENCE [LARGE SCALE GENOMIC DNA]</scope>
    <source>
        <strain evidence="8 9">HX-7-19</strain>
    </source>
</reference>
<keyword evidence="2" id="KW-0963">Cytoplasm</keyword>
<dbReference type="GO" id="GO:0004176">
    <property type="term" value="F:ATP-dependent peptidase activity"/>
    <property type="evidence" value="ECO:0007669"/>
    <property type="project" value="InterPro"/>
</dbReference>
<name>A0A6M1U947_9RHOB</name>
<dbReference type="InterPro" id="IPR023562">
    <property type="entry name" value="ClpP/TepA"/>
</dbReference>
<evidence type="ECO:0000256" key="1">
    <source>
        <dbReference type="ARBA" id="ARBA00007039"/>
    </source>
</evidence>
<evidence type="ECO:0000256" key="3">
    <source>
        <dbReference type="ARBA" id="ARBA00022670"/>
    </source>
</evidence>
<evidence type="ECO:0000256" key="7">
    <source>
        <dbReference type="SAM" id="MobiDB-lite"/>
    </source>
</evidence>
<evidence type="ECO:0000256" key="6">
    <source>
        <dbReference type="RuleBase" id="RU003567"/>
    </source>
</evidence>
<dbReference type="GO" id="GO:0004252">
    <property type="term" value="F:serine-type endopeptidase activity"/>
    <property type="evidence" value="ECO:0007669"/>
    <property type="project" value="InterPro"/>
</dbReference>
<gene>
    <name evidence="8" type="ORF">G5V65_20255</name>
</gene>
<dbReference type="GO" id="GO:0009368">
    <property type="term" value="C:endopeptidase Clp complex"/>
    <property type="evidence" value="ECO:0007669"/>
    <property type="project" value="TreeGrafter"/>
</dbReference>
<feature type="region of interest" description="Disordered" evidence="7">
    <location>
        <begin position="308"/>
        <end position="331"/>
    </location>
</feature>
<dbReference type="Proteomes" id="UP000474758">
    <property type="component" value="Unassembled WGS sequence"/>
</dbReference>
<dbReference type="PRINTS" id="PR00127">
    <property type="entry name" value="CLPPROTEASEP"/>
</dbReference>
<accession>A0A6M1U947</accession>
<dbReference type="AlphaFoldDB" id="A0A6M1U947"/>
<feature type="compositionally biased region" description="Pro residues" evidence="7">
    <location>
        <begin position="241"/>
        <end position="255"/>
    </location>
</feature>
<protein>
    <recommendedName>
        <fullName evidence="6">ATP-dependent Clp protease proteolytic subunit</fullName>
    </recommendedName>
</protein>
<evidence type="ECO:0000256" key="4">
    <source>
        <dbReference type="ARBA" id="ARBA00022801"/>
    </source>
</evidence>
<dbReference type="GO" id="GO:0051117">
    <property type="term" value="F:ATPase binding"/>
    <property type="evidence" value="ECO:0007669"/>
    <property type="project" value="TreeGrafter"/>
</dbReference>
<feature type="region of interest" description="Disordered" evidence="7">
    <location>
        <begin position="233"/>
        <end position="255"/>
    </location>
</feature>
<comment type="similarity">
    <text evidence="1 6">Belongs to the peptidase S14 family.</text>
</comment>
<dbReference type="RefSeq" id="WP_165054041.1">
    <property type="nucleotide sequence ID" value="NZ_JAALFE010000037.1"/>
</dbReference>
<dbReference type="Gene3D" id="3.90.226.10">
    <property type="entry name" value="2-enoyl-CoA Hydratase, Chain A, domain 1"/>
    <property type="match status" value="1"/>
</dbReference>
<organism evidence="8 9">
    <name type="scientific">Paragemmobacter kunshanensis</name>
    <dbReference type="NCBI Taxonomy" id="2583234"/>
    <lineage>
        <taxon>Bacteria</taxon>
        <taxon>Pseudomonadati</taxon>
        <taxon>Pseudomonadota</taxon>
        <taxon>Alphaproteobacteria</taxon>
        <taxon>Rhodobacterales</taxon>
        <taxon>Paracoccaceae</taxon>
        <taxon>Paragemmobacter</taxon>
    </lineage>
</organism>
<dbReference type="InterPro" id="IPR001907">
    <property type="entry name" value="ClpP"/>
</dbReference>
<dbReference type="GO" id="GO:0006515">
    <property type="term" value="P:protein quality control for misfolded or incompletely synthesized proteins"/>
    <property type="evidence" value="ECO:0007669"/>
    <property type="project" value="TreeGrafter"/>
</dbReference>
<dbReference type="NCBIfam" id="NF045542">
    <property type="entry name" value="Clp_rel_HeadMat"/>
    <property type="match status" value="1"/>
</dbReference>
<keyword evidence="5" id="KW-0720">Serine protease</keyword>
<dbReference type="CDD" id="cd07016">
    <property type="entry name" value="S14_ClpP_1"/>
    <property type="match status" value="1"/>
</dbReference>
<comment type="caution">
    <text evidence="8">The sequence shown here is derived from an EMBL/GenBank/DDBJ whole genome shotgun (WGS) entry which is preliminary data.</text>
</comment>
<dbReference type="InterPro" id="IPR029045">
    <property type="entry name" value="ClpP/crotonase-like_dom_sf"/>
</dbReference>
<dbReference type="PANTHER" id="PTHR10381">
    <property type="entry name" value="ATP-DEPENDENT CLP PROTEASE PROTEOLYTIC SUBUNIT"/>
    <property type="match status" value="1"/>
</dbReference>
<keyword evidence="4" id="KW-0378">Hydrolase</keyword>